<comment type="similarity">
    <text evidence="1">Belongs to the ATP-dependent AMP-binding enzyme family.</text>
</comment>
<accession>A0A382SP43</accession>
<keyword evidence="2" id="KW-0436">Ligase</keyword>
<keyword evidence="3" id="KW-1133">Transmembrane helix</keyword>
<keyword evidence="3" id="KW-0472">Membrane</keyword>
<dbReference type="GO" id="GO:0006631">
    <property type="term" value="P:fatty acid metabolic process"/>
    <property type="evidence" value="ECO:0007669"/>
    <property type="project" value="TreeGrafter"/>
</dbReference>
<feature type="non-terminal residue" evidence="4">
    <location>
        <position position="1"/>
    </location>
</feature>
<feature type="transmembrane region" description="Helical" evidence="3">
    <location>
        <begin position="229"/>
        <end position="247"/>
    </location>
</feature>
<protein>
    <submittedName>
        <fullName evidence="4">Uncharacterized protein</fullName>
    </submittedName>
</protein>
<feature type="transmembrane region" description="Helical" evidence="3">
    <location>
        <begin position="196"/>
        <end position="217"/>
    </location>
</feature>
<reference evidence="4" key="1">
    <citation type="submission" date="2018-05" db="EMBL/GenBank/DDBJ databases">
        <authorList>
            <person name="Lanie J.A."/>
            <person name="Ng W.-L."/>
            <person name="Kazmierczak K.M."/>
            <person name="Andrzejewski T.M."/>
            <person name="Davidsen T.M."/>
            <person name="Wayne K.J."/>
            <person name="Tettelin H."/>
            <person name="Glass J.I."/>
            <person name="Rusch D."/>
            <person name="Podicherti R."/>
            <person name="Tsui H.-C.T."/>
            <person name="Winkler M.E."/>
        </authorList>
    </citation>
    <scope>NUCLEOTIDE SEQUENCE</scope>
</reference>
<dbReference type="SUPFAM" id="SSF56801">
    <property type="entry name" value="Acetyl-CoA synthetase-like"/>
    <property type="match status" value="1"/>
</dbReference>
<keyword evidence="3" id="KW-0812">Transmembrane</keyword>
<proteinExistence type="inferred from homology"/>
<gene>
    <name evidence="4" type="ORF">METZ01_LOCUS364176</name>
</gene>
<evidence type="ECO:0000256" key="1">
    <source>
        <dbReference type="ARBA" id="ARBA00006432"/>
    </source>
</evidence>
<dbReference type="EMBL" id="UINC01130322">
    <property type="protein sequence ID" value="SVD11322.1"/>
    <property type="molecule type" value="Genomic_DNA"/>
</dbReference>
<dbReference type="PANTHER" id="PTHR43201">
    <property type="entry name" value="ACYL-COA SYNTHETASE"/>
    <property type="match status" value="1"/>
</dbReference>
<evidence type="ECO:0000256" key="3">
    <source>
        <dbReference type="SAM" id="Phobius"/>
    </source>
</evidence>
<name>A0A382SP43_9ZZZZ</name>
<dbReference type="InterPro" id="IPR042099">
    <property type="entry name" value="ANL_N_sf"/>
</dbReference>
<feature type="transmembrane region" description="Helical" evidence="3">
    <location>
        <begin position="169"/>
        <end position="190"/>
    </location>
</feature>
<dbReference type="Gene3D" id="3.40.50.12780">
    <property type="entry name" value="N-terminal domain of ligase-like"/>
    <property type="match status" value="1"/>
</dbReference>
<evidence type="ECO:0000256" key="2">
    <source>
        <dbReference type="ARBA" id="ARBA00022598"/>
    </source>
</evidence>
<evidence type="ECO:0000313" key="4">
    <source>
        <dbReference type="EMBL" id="SVD11322.1"/>
    </source>
</evidence>
<sequence>EVLVSGPVVSTSYHENTKANALHKIQDDDTIWHRTGDVGWIDEGGKLWLCGRKSQNVATPNGLLFTMQCEEIFNAHDQVYRTALVGVGPSDNQTPVICVQRVSDYSPMDDDLLHELKALGQQQPCTRNIEHFLVHPKFPVDIRHNAKIEREELAVWAGAKLKLIKVPRAPLLVMAVPIIAWLYLLAGLWWPQPHVSLVVIWWIIFFLHFVVHPLQILKGLHVAKRVGHHPLYIACMTTIFGATYWRALKSVDARVLR</sequence>
<dbReference type="AlphaFoldDB" id="A0A382SP43"/>
<organism evidence="4">
    <name type="scientific">marine metagenome</name>
    <dbReference type="NCBI Taxonomy" id="408172"/>
    <lineage>
        <taxon>unclassified sequences</taxon>
        <taxon>metagenomes</taxon>
        <taxon>ecological metagenomes</taxon>
    </lineage>
</organism>
<dbReference type="PANTHER" id="PTHR43201:SF5">
    <property type="entry name" value="MEDIUM-CHAIN ACYL-COA LIGASE ACSF2, MITOCHONDRIAL"/>
    <property type="match status" value="1"/>
</dbReference>
<dbReference type="GO" id="GO:0031956">
    <property type="term" value="F:medium-chain fatty acid-CoA ligase activity"/>
    <property type="evidence" value="ECO:0007669"/>
    <property type="project" value="TreeGrafter"/>
</dbReference>